<evidence type="ECO:0000313" key="1">
    <source>
        <dbReference type="EMBL" id="EYC20275.1"/>
    </source>
</evidence>
<protein>
    <submittedName>
        <fullName evidence="1">Uncharacterized protein</fullName>
    </submittedName>
</protein>
<gene>
    <name evidence="1" type="primary">Acey_s0022.g543</name>
    <name evidence="1" type="ORF">Y032_0022g543</name>
</gene>
<reference evidence="2" key="1">
    <citation type="journal article" date="2015" name="Nat. Genet.">
        <title>The genome and transcriptome of the zoonotic hookworm Ancylostoma ceylanicum identify infection-specific gene families.</title>
        <authorList>
            <person name="Schwarz E.M."/>
            <person name="Hu Y."/>
            <person name="Antoshechkin I."/>
            <person name="Miller M.M."/>
            <person name="Sternberg P.W."/>
            <person name="Aroian R.V."/>
        </authorList>
    </citation>
    <scope>NUCLEOTIDE SEQUENCE</scope>
    <source>
        <strain evidence="2">HY135</strain>
    </source>
</reference>
<accession>A0A016UYK5</accession>
<dbReference type="AlphaFoldDB" id="A0A016UYK5"/>
<comment type="caution">
    <text evidence="1">The sequence shown here is derived from an EMBL/GenBank/DDBJ whole genome shotgun (WGS) entry which is preliminary data.</text>
</comment>
<proteinExistence type="predicted"/>
<dbReference type="OrthoDB" id="10018191at2759"/>
<dbReference type="Proteomes" id="UP000024635">
    <property type="component" value="Unassembled WGS sequence"/>
</dbReference>
<evidence type="ECO:0000313" key="2">
    <source>
        <dbReference type="Proteomes" id="UP000024635"/>
    </source>
</evidence>
<name>A0A016UYK5_9BILA</name>
<keyword evidence="2" id="KW-1185">Reference proteome</keyword>
<sequence>MLRKLLAQLPRRWSSGRVKQFWRYDGVYRRAAPGEGVHGILWRYAHTLKTSKCSEISNKKKSVSAAFKIETSLMT</sequence>
<organism evidence="1 2">
    <name type="scientific">Ancylostoma ceylanicum</name>
    <dbReference type="NCBI Taxonomy" id="53326"/>
    <lineage>
        <taxon>Eukaryota</taxon>
        <taxon>Metazoa</taxon>
        <taxon>Ecdysozoa</taxon>
        <taxon>Nematoda</taxon>
        <taxon>Chromadorea</taxon>
        <taxon>Rhabditida</taxon>
        <taxon>Rhabditina</taxon>
        <taxon>Rhabditomorpha</taxon>
        <taxon>Strongyloidea</taxon>
        <taxon>Ancylostomatidae</taxon>
        <taxon>Ancylostomatinae</taxon>
        <taxon>Ancylostoma</taxon>
    </lineage>
</organism>
<dbReference type="EMBL" id="JARK01001358">
    <property type="protein sequence ID" value="EYC20275.1"/>
    <property type="molecule type" value="Genomic_DNA"/>
</dbReference>